<evidence type="ECO:0000313" key="13">
    <source>
        <dbReference type="Proteomes" id="UP000293874"/>
    </source>
</evidence>
<evidence type="ECO:0000256" key="3">
    <source>
        <dbReference type="ARBA" id="ARBA00022575"/>
    </source>
</evidence>
<dbReference type="EMBL" id="SGXA01000001">
    <property type="protein sequence ID" value="RZS75332.1"/>
    <property type="molecule type" value="Genomic_DNA"/>
</dbReference>
<protein>
    <recommendedName>
        <fullName evidence="11">Nitronate monooxygenase</fullName>
    </recommendedName>
    <alternativeName>
        <fullName evidence="9">Propionate 3-nitronate monooxygenase</fullName>
    </alternativeName>
</protein>
<comment type="catalytic activity">
    <reaction evidence="10">
        <text>3 propionate 3-nitronate + 3 O2 + H2O = 3 3-oxopropanoate + 2 nitrate + nitrite + H2O2 + 3 H(+)</text>
        <dbReference type="Rhea" id="RHEA:57332"/>
        <dbReference type="ChEBI" id="CHEBI:15377"/>
        <dbReference type="ChEBI" id="CHEBI:15378"/>
        <dbReference type="ChEBI" id="CHEBI:15379"/>
        <dbReference type="ChEBI" id="CHEBI:16240"/>
        <dbReference type="ChEBI" id="CHEBI:16301"/>
        <dbReference type="ChEBI" id="CHEBI:17632"/>
        <dbReference type="ChEBI" id="CHEBI:33190"/>
        <dbReference type="ChEBI" id="CHEBI:136067"/>
    </reaction>
</comment>
<dbReference type="OrthoDB" id="9778912at2"/>
<sequence length="365" mass="39170">MKWHNKVTSLLNITYPVVQAPMLGITTPEMVAAVSEAGGLGSLPVGGLSADQTRELVRAVKALTSKPFAVNLFAHSIPSSIDTAAFTAMQQFLTTFAAANDITYVPPVQEMLRFHTYHDQIDILLSEQIPSVSFTFGIPEDEYIAALKNRGARLIGTATCVEEALLLDNKFVDVITAQGAEAGGHRGTFITEGTPPMIGTMSLVPQIVDATRRPVLAAGGIADGSTMMAAMMLGAQGVQVGSAFLVSNESSAPNAHKHRIQNASASDAVLTKNFSGRWARGIENKLMRAISESGLTTLPYPYQQSLTASIRSFAQQKDLTDFTTMWAGQSASKAVRKPAAAIFRTLIDQAQTSFEQIERHVQVKD</sequence>
<evidence type="ECO:0000256" key="5">
    <source>
        <dbReference type="ARBA" id="ARBA00022643"/>
    </source>
</evidence>
<dbReference type="PANTHER" id="PTHR42747">
    <property type="entry name" value="NITRONATE MONOOXYGENASE-RELATED"/>
    <property type="match status" value="1"/>
</dbReference>
<dbReference type="GO" id="GO:0018580">
    <property type="term" value="F:nitronate monooxygenase activity"/>
    <property type="evidence" value="ECO:0007669"/>
    <property type="project" value="InterPro"/>
</dbReference>
<dbReference type="PANTHER" id="PTHR42747:SF3">
    <property type="entry name" value="NITRONATE MONOOXYGENASE-RELATED"/>
    <property type="match status" value="1"/>
</dbReference>
<dbReference type="Proteomes" id="UP000293874">
    <property type="component" value="Unassembled WGS sequence"/>
</dbReference>
<evidence type="ECO:0000256" key="1">
    <source>
        <dbReference type="ARBA" id="ARBA00001917"/>
    </source>
</evidence>
<keyword evidence="4" id="KW-0285">Flavoprotein</keyword>
<evidence type="ECO:0000256" key="2">
    <source>
        <dbReference type="ARBA" id="ARBA00009881"/>
    </source>
</evidence>
<comment type="caution">
    <text evidence="12">The sequence shown here is derived from an EMBL/GenBank/DDBJ whole genome shotgun (WGS) entry which is preliminary data.</text>
</comment>
<dbReference type="Gene3D" id="3.20.20.70">
    <property type="entry name" value="Aldolase class I"/>
    <property type="match status" value="1"/>
</dbReference>
<dbReference type="Pfam" id="PF03060">
    <property type="entry name" value="NMO"/>
    <property type="match status" value="1"/>
</dbReference>
<keyword evidence="5" id="KW-0288">FMN</keyword>
<dbReference type="FunFam" id="3.20.20.70:FF:000154">
    <property type="entry name" value="Probable nitronate monooxygenase"/>
    <property type="match status" value="1"/>
</dbReference>
<keyword evidence="3" id="KW-0216">Detoxification</keyword>
<evidence type="ECO:0000256" key="7">
    <source>
        <dbReference type="ARBA" id="ARBA00023002"/>
    </source>
</evidence>
<organism evidence="12 13">
    <name type="scientific">Pseudobacter ginsenosidimutans</name>
    <dbReference type="NCBI Taxonomy" id="661488"/>
    <lineage>
        <taxon>Bacteria</taxon>
        <taxon>Pseudomonadati</taxon>
        <taxon>Bacteroidota</taxon>
        <taxon>Chitinophagia</taxon>
        <taxon>Chitinophagales</taxon>
        <taxon>Chitinophagaceae</taxon>
        <taxon>Pseudobacter</taxon>
    </lineage>
</organism>
<comment type="similarity">
    <text evidence="2">Belongs to the nitronate monooxygenase family. NMO class I subfamily.</text>
</comment>
<evidence type="ECO:0000256" key="10">
    <source>
        <dbReference type="ARBA" id="ARBA00049401"/>
    </source>
</evidence>
<keyword evidence="8 12" id="KW-0503">Monooxygenase</keyword>
<keyword evidence="13" id="KW-1185">Reference proteome</keyword>
<gene>
    <name evidence="12" type="ORF">EV199_1197</name>
</gene>
<dbReference type="RefSeq" id="WP_130539708.1">
    <property type="nucleotide sequence ID" value="NZ_CP042431.1"/>
</dbReference>
<evidence type="ECO:0000256" key="8">
    <source>
        <dbReference type="ARBA" id="ARBA00023033"/>
    </source>
</evidence>
<dbReference type="GO" id="GO:0000166">
    <property type="term" value="F:nucleotide binding"/>
    <property type="evidence" value="ECO:0007669"/>
    <property type="project" value="UniProtKB-KW"/>
</dbReference>
<comment type="cofactor">
    <cofactor evidence="1">
        <name>FMN</name>
        <dbReference type="ChEBI" id="CHEBI:58210"/>
    </cofactor>
</comment>
<keyword evidence="6" id="KW-0547">Nucleotide-binding</keyword>
<dbReference type="GO" id="GO:0009636">
    <property type="term" value="P:response to toxic substance"/>
    <property type="evidence" value="ECO:0007669"/>
    <property type="project" value="UniProtKB-KW"/>
</dbReference>
<keyword evidence="7" id="KW-0560">Oxidoreductase</keyword>
<name>A0A4Q7N234_9BACT</name>
<evidence type="ECO:0000313" key="12">
    <source>
        <dbReference type="EMBL" id="RZS75332.1"/>
    </source>
</evidence>
<proteinExistence type="inferred from homology"/>
<dbReference type="SUPFAM" id="SSF51412">
    <property type="entry name" value="Inosine monophosphate dehydrogenase (IMPDH)"/>
    <property type="match status" value="1"/>
</dbReference>
<evidence type="ECO:0000256" key="4">
    <source>
        <dbReference type="ARBA" id="ARBA00022630"/>
    </source>
</evidence>
<evidence type="ECO:0000256" key="6">
    <source>
        <dbReference type="ARBA" id="ARBA00022741"/>
    </source>
</evidence>
<dbReference type="AlphaFoldDB" id="A0A4Q7N234"/>
<accession>A0A4Q7N234</accession>
<evidence type="ECO:0000256" key="11">
    <source>
        <dbReference type="ARBA" id="ARBA00067136"/>
    </source>
</evidence>
<dbReference type="InterPro" id="IPR004136">
    <property type="entry name" value="NMO"/>
</dbReference>
<dbReference type="CDD" id="cd04730">
    <property type="entry name" value="NPD_like"/>
    <property type="match status" value="1"/>
</dbReference>
<dbReference type="InterPro" id="IPR013785">
    <property type="entry name" value="Aldolase_TIM"/>
</dbReference>
<reference evidence="12 13" key="1">
    <citation type="submission" date="2019-02" db="EMBL/GenBank/DDBJ databases">
        <title>Genomic Encyclopedia of Type Strains, Phase IV (KMG-IV): sequencing the most valuable type-strain genomes for metagenomic binning, comparative biology and taxonomic classification.</title>
        <authorList>
            <person name="Goeker M."/>
        </authorList>
    </citation>
    <scope>NUCLEOTIDE SEQUENCE [LARGE SCALE GENOMIC DNA]</scope>
    <source>
        <strain evidence="12 13">DSM 18116</strain>
    </source>
</reference>
<evidence type="ECO:0000256" key="9">
    <source>
        <dbReference type="ARBA" id="ARBA00031155"/>
    </source>
</evidence>